<feature type="compositionally biased region" description="Polar residues" evidence="4">
    <location>
        <begin position="667"/>
        <end position="678"/>
    </location>
</feature>
<evidence type="ECO:0000259" key="5">
    <source>
        <dbReference type="PROSITE" id="PS50109"/>
    </source>
</evidence>
<dbReference type="InterPro" id="IPR003661">
    <property type="entry name" value="HisK_dim/P_dom"/>
</dbReference>
<reference evidence="6 7" key="1">
    <citation type="submission" date="2020-05" db="EMBL/GenBank/DDBJ databases">
        <title>Draft genome sequence of Desulfovibrio psychrotolerans JS1T.</title>
        <authorList>
            <person name="Ueno A."/>
            <person name="Tamazawa S."/>
            <person name="Tamamura S."/>
            <person name="Murakami T."/>
            <person name="Kiyama T."/>
            <person name="Inomata H."/>
            <person name="Amano Y."/>
            <person name="Miyakawa K."/>
            <person name="Tamaki H."/>
            <person name="Naganuma T."/>
            <person name="Kaneko K."/>
        </authorList>
    </citation>
    <scope>NUCLEOTIDE SEQUENCE [LARGE SCALE GENOMIC DNA]</scope>
    <source>
        <strain evidence="6 7">JS1</strain>
    </source>
</reference>
<feature type="region of interest" description="Disordered" evidence="4">
    <location>
        <begin position="1"/>
        <end position="79"/>
    </location>
</feature>
<dbReference type="Gene3D" id="3.30.450.20">
    <property type="entry name" value="PAS domain"/>
    <property type="match status" value="2"/>
</dbReference>
<evidence type="ECO:0000313" key="6">
    <source>
        <dbReference type="EMBL" id="GFM36609.1"/>
    </source>
</evidence>
<accession>A0A7J0BSE2</accession>
<feature type="domain" description="Histidine kinase" evidence="5">
    <location>
        <begin position="369"/>
        <end position="620"/>
    </location>
</feature>
<dbReference type="SMART" id="SM00387">
    <property type="entry name" value="HATPase_c"/>
    <property type="match status" value="1"/>
</dbReference>
<dbReference type="InterPro" id="IPR036097">
    <property type="entry name" value="HisK_dim/P_sf"/>
</dbReference>
<dbReference type="GO" id="GO:0000155">
    <property type="term" value="F:phosphorelay sensor kinase activity"/>
    <property type="evidence" value="ECO:0007669"/>
    <property type="project" value="InterPro"/>
</dbReference>
<dbReference type="InterPro" id="IPR013656">
    <property type="entry name" value="PAS_4"/>
</dbReference>
<dbReference type="RefSeq" id="WP_174409279.1">
    <property type="nucleotide sequence ID" value="NZ_BLVP01000007.1"/>
</dbReference>
<dbReference type="Proteomes" id="UP000503820">
    <property type="component" value="Unassembled WGS sequence"/>
</dbReference>
<dbReference type="InterPro" id="IPR003594">
    <property type="entry name" value="HATPase_dom"/>
</dbReference>
<dbReference type="SMART" id="SM00388">
    <property type="entry name" value="HisKA"/>
    <property type="match status" value="1"/>
</dbReference>
<dbReference type="InterPro" id="IPR000014">
    <property type="entry name" value="PAS"/>
</dbReference>
<evidence type="ECO:0000256" key="3">
    <source>
        <dbReference type="ARBA" id="ARBA00022553"/>
    </source>
</evidence>
<dbReference type="Pfam" id="PF08448">
    <property type="entry name" value="PAS_4"/>
    <property type="match status" value="1"/>
</dbReference>
<proteinExistence type="predicted"/>
<dbReference type="PANTHER" id="PTHR43065:SF42">
    <property type="entry name" value="TWO-COMPONENT SENSOR PPRA"/>
    <property type="match status" value="1"/>
</dbReference>
<dbReference type="InterPro" id="IPR036890">
    <property type="entry name" value="HATPase_C_sf"/>
</dbReference>
<dbReference type="EMBL" id="BLVP01000007">
    <property type="protein sequence ID" value="GFM36609.1"/>
    <property type="molecule type" value="Genomic_DNA"/>
</dbReference>
<sequence length="694" mass="74382">MKRRGRPLLPGRLSGAGAGPDRDPEGDALVASGDASGEDVPVPSAKPVLSGAPGSNASALQAGGREAADTPEADAGGEDSHAELEKLMGLGERSLRKSYYPELRRKIAELERFQVLVDNAMDFIFLMRLDPPGVVHANHAAMGCFQGSTPLDMLDVESVLGWNMAEEIRLFAAHRQRTEHVTFQTMLPRFGCPEIPVEVTASLHELDGVGYAVIVARDIRQRLEDMEEKRSLRLLLANILDAMPSVLVGVDPQGHVVQWNRQAAVETGTDARTALGRPLAEVMPRVAHLMDDVWRAMETDQPVSLARNQVRNGSRLRFENVTIFPLPAQAGGAPAGAVVRLDDVTEQVRLEQVMIQTEKMMSVGGLAAGMAHEINNPLGGILQGAQNILRRLSPELPANVQAAESVGCPLDSVHAYMQQRQIMRMLEGIRDSAVRAADIVANMLSFSRKSETAHSTHDINEIVDSTIRLASTDYDLKKSFDFRHIDIVREYAADLPPITCSRTEIEQVLLNLLRNAAQAMVACEGPRIVLRTGMYEGDGTPGVSGRHVLVEVEDNGPGMDEQTKMRVFEPFFTTKDPGVGTGLGLSVSYFIITENHRGHMEVESEPGSGTRFTILLPMAGRGSGARGPVTPAQTGAHDPGTPAQTGAHDSGMTVQTGAHDSGMTVRNGEQGSVAAGNNGTRGSGTDGPNGATGA</sequence>
<comment type="catalytic activity">
    <reaction evidence="1">
        <text>ATP + protein L-histidine = ADP + protein N-phospho-L-histidine.</text>
        <dbReference type="EC" id="2.7.13.3"/>
    </reaction>
</comment>
<evidence type="ECO:0000256" key="4">
    <source>
        <dbReference type="SAM" id="MobiDB-lite"/>
    </source>
</evidence>
<comment type="caution">
    <text evidence="6">The sequence shown here is derived from an EMBL/GenBank/DDBJ whole genome shotgun (WGS) entry which is preliminary data.</text>
</comment>
<dbReference type="SUPFAM" id="SSF47384">
    <property type="entry name" value="Homodimeric domain of signal transducing histidine kinase"/>
    <property type="match status" value="1"/>
</dbReference>
<dbReference type="InterPro" id="IPR035965">
    <property type="entry name" value="PAS-like_dom_sf"/>
</dbReference>
<dbReference type="EC" id="2.7.13.3" evidence="2"/>
<dbReference type="PRINTS" id="PR00344">
    <property type="entry name" value="BCTRLSENSOR"/>
</dbReference>
<gene>
    <name evidence="6" type="ORF">DSM19430T_12930</name>
</gene>
<dbReference type="InterPro" id="IPR005467">
    <property type="entry name" value="His_kinase_dom"/>
</dbReference>
<dbReference type="NCBIfam" id="TIGR00229">
    <property type="entry name" value="sensory_box"/>
    <property type="match status" value="1"/>
</dbReference>
<feature type="compositionally biased region" description="Gly residues" evidence="4">
    <location>
        <begin position="679"/>
        <end position="694"/>
    </location>
</feature>
<keyword evidence="3" id="KW-0597">Phosphoprotein</keyword>
<evidence type="ECO:0000256" key="2">
    <source>
        <dbReference type="ARBA" id="ARBA00012438"/>
    </source>
</evidence>
<dbReference type="Pfam" id="PF02518">
    <property type="entry name" value="HATPase_c"/>
    <property type="match status" value="1"/>
</dbReference>
<dbReference type="SUPFAM" id="SSF55785">
    <property type="entry name" value="PYP-like sensor domain (PAS domain)"/>
    <property type="match status" value="1"/>
</dbReference>
<dbReference type="Gene3D" id="1.10.287.130">
    <property type="match status" value="1"/>
</dbReference>
<evidence type="ECO:0000256" key="1">
    <source>
        <dbReference type="ARBA" id="ARBA00000085"/>
    </source>
</evidence>
<keyword evidence="7" id="KW-1185">Reference proteome</keyword>
<dbReference type="Gene3D" id="3.30.565.10">
    <property type="entry name" value="Histidine kinase-like ATPase, C-terminal domain"/>
    <property type="match status" value="1"/>
</dbReference>
<dbReference type="PANTHER" id="PTHR43065">
    <property type="entry name" value="SENSOR HISTIDINE KINASE"/>
    <property type="match status" value="1"/>
</dbReference>
<dbReference type="AlphaFoldDB" id="A0A7J0BSE2"/>
<dbReference type="PROSITE" id="PS50109">
    <property type="entry name" value="HIS_KIN"/>
    <property type="match status" value="1"/>
</dbReference>
<name>A0A7J0BSE2_9BACT</name>
<dbReference type="InterPro" id="IPR004358">
    <property type="entry name" value="Sig_transdc_His_kin-like_C"/>
</dbReference>
<dbReference type="CDD" id="cd00082">
    <property type="entry name" value="HisKA"/>
    <property type="match status" value="1"/>
</dbReference>
<evidence type="ECO:0000313" key="7">
    <source>
        <dbReference type="Proteomes" id="UP000503820"/>
    </source>
</evidence>
<dbReference type="SUPFAM" id="SSF55874">
    <property type="entry name" value="ATPase domain of HSP90 chaperone/DNA topoisomerase II/histidine kinase"/>
    <property type="match status" value="1"/>
</dbReference>
<feature type="region of interest" description="Disordered" evidence="4">
    <location>
        <begin position="621"/>
        <end position="694"/>
    </location>
</feature>
<organism evidence="6 7">
    <name type="scientific">Desulfovibrio psychrotolerans</name>
    <dbReference type="NCBI Taxonomy" id="415242"/>
    <lineage>
        <taxon>Bacteria</taxon>
        <taxon>Pseudomonadati</taxon>
        <taxon>Thermodesulfobacteriota</taxon>
        <taxon>Desulfovibrionia</taxon>
        <taxon>Desulfovibrionales</taxon>
        <taxon>Desulfovibrionaceae</taxon>
        <taxon>Desulfovibrio</taxon>
    </lineage>
</organism>
<protein>
    <recommendedName>
        <fullName evidence="2">histidine kinase</fullName>
        <ecNumber evidence="2">2.7.13.3</ecNumber>
    </recommendedName>
</protein>